<dbReference type="Proteomes" id="UP000267164">
    <property type="component" value="Chromosome"/>
</dbReference>
<name>A0A386ZBZ3_9NOCA</name>
<sequence length="234" mass="24127">MRALLISIVVLAIVLIVGDRVGVVFAQHEIGRHIADEYKLPGQPRVSIGGFPFLTQAVAGSYGHIDVQVGDWSLQDVSVHDVDVALTDVSASLSAVVNGRTSEFVAGTATASARVAYDTVQHYAPASVESMSYAADGLSVKGNFPVGGVSVPTTVVVTVAPTDDGIEITPVSVETVAGGIPIPLAALRKSLTFTVPLKQLPLGAKLTTIKPGAQGLQATAVAHNVHFSDVPASK</sequence>
<gene>
    <name evidence="1" type="ORF">D7D52_14130</name>
</gene>
<dbReference type="KEGG" id="nyu:D7D52_14130"/>
<dbReference type="InterPro" id="IPR021373">
    <property type="entry name" value="DUF2993"/>
</dbReference>
<evidence type="ECO:0000313" key="2">
    <source>
        <dbReference type="Proteomes" id="UP000267164"/>
    </source>
</evidence>
<dbReference type="RefSeq" id="WP_120736734.1">
    <property type="nucleotide sequence ID" value="NZ_CP032568.1"/>
</dbReference>
<proteinExistence type="predicted"/>
<dbReference type="EMBL" id="CP032568">
    <property type="protein sequence ID" value="AYF74817.1"/>
    <property type="molecule type" value="Genomic_DNA"/>
</dbReference>
<dbReference type="Pfam" id="PF11209">
    <property type="entry name" value="LmeA"/>
    <property type="match status" value="1"/>
</dbReference>
<evidence type="ECO:0000313" key="1">
    <source>
        <dbReference type="EMBL" id="AYF74817.1"/>
    </source>
</evidence>
<organism evidence="1 2">
    <name type="scientific">Nocardia yunnanensis</name>
    <dbReference type="NCBI Taxonomy" id="2382165"/>
    <lineage>
        <taxon>Bacteria</taxon>
        <taxon>Bacillati</taxon>
        <taxon>Actinomycetota</taxon>
        <taxon>Actinomycetes</taxon>
        <taxon>Mycobacteriales</taxon>
        <taxon>Nocardiaceae</taxon>
        <taxon>Nocardia</taxon>
    </lineage>
</organism>
<dbReference type="AlphaFoldDB" id="A0A386ZBZ3"/>
<keyword evidence="2" id="KW-1185">Reference proteome</keyword>
<reference evidence="1 2" key="1">
    <citation type="submission" date="2018-09" db="EMBL/GenBank/DDBJ databases">
        <title>Nocardia yunnanensis sp. nov., an actinomycete isolated from a soil sample.</title>
        <authorList>
            <person name="Zhang J."/>
        </authorList>
    </citation>
    <scope>NUCLEOTIDE SEQUENCE [LARGE SCALE GENOMIC DNA]</scope>
    <source>
        <strain evidence="1 2">CFHS0054</strain>
    </source>
</reference>
<dbReference type="OrthoDB" id="3215846at2"/>
<accession>A0A386ZBZ3</accession>
<protein>
    <submittedName>
        <fullName evidence="1">DUF2993 domain-containing protein</fullName>
    </submittedName>
</protein>